<sequence>MHPVSAMLNGVRPADWPAVASEDADTVGSATEKLFVPVLPPLMVQVWAVMLPVKVMVPSAACEANGRAAIIATAAEIIAERLSFIGSPLFRAW</sequence>
<evidence type="ECO:0000313" key="1">
    <source>
        <dbReference type="EMBL" id="SIT35713.1"/>
    </source>
</evidence>
<keyword evidence="2" id="KW-1185">Reference proteome</keyword>
<dbReference type="STRING" id="1247936.BN2475_50187"/>
<reference evidence="1 2" key="1">
    <citation type="submission" date="2016-12" db="EMBL/GenBank/DDBJ databases">
        <authorList>
            <person name="Song W.-J."/>
            <person name="Kurnit D.M."/>
        </authorList>
    </citation>
    <scope>NUCLEOTIDE SEQUENCE [LARGE SCALE GENOMIC DNA]</scope>
    <source>
        <strain evidence="1 2">STM7296</strain>
    </source>
</reference>
<evidence type="ECO:0000313" key="2">
    <source>
        <dbReference type="Proteomes" id="UP000187012"/>
    </source>
</evidence>
<dbReference type="AlphaFoldDB" id="A0A1N7RKT0"/>
<protein>
    <submittedName>
        <fullName evidence="1">Uncharacterized protein</fullName>
    </submittedName>
</protein>
<dbReference type="EMBL" id="CYGX02000005">
    <property type="protein sequence ID" value="SIT35713.1"/>
    <property type="molecule type" value="Genomic_DNA"/>
</dbReference>
<accession>A0A1N7RKT0</accession>
<proteinExistence type="predicted"/>
<name>A0A1N7RKT0_9BURK</name>
<gene>
    <name evidence="1" type="ORF">BN2475_50187</name>
</gene>
<organism evidence="1 2">
    <name type="scientific">Paraburkholderia ribeironis</name>
    <dbReference type="NCBI Taxonomy" id="1247936"/>
    <lineage>
        <taxon>Bacteria</taxon>
        <taxon>Pseudomonadati</taxon>
        <taxon>Pseudomonadota</taxon>
        <taxon>Betaproteobacteria</taxon>
        <taxon>Burkholderiales</taxon>
        <taxon>Burkholderiaceae</taxon>
        <taxon>Paraburkholderia</taxon>
    </lineage>
</organism>
<dbReference type="Proteomes" id="UP000187012">
    <property type="component" value="Unassembled WGS sequence"/>
</dbReference>